<evidence type="ECO:0000256" key="2">
    <source>
        <dbReference type="ARBA" id="ARBA00022448"/>
    </source>
</evidence>
<keyword evidence="4" id="KW-0472">Membrane</keyword>
<dbReference type="EMBL" id="UINC01201358">
    <property type="protein sequence ID" value="SVE20664.1"/>
    <property type="molecule type" value="Genomic_DNA"/>
</dbReference>
<dbReference type="PANTHER" id="PTHR30477:SF3">
    <property type="entry name" value="METAL TRANSPORT SYSTEM MEMBRANE PROTEIN CT_069-RELATED"/>
    <property type="match status" value="1"/>
</dbReference>
<keyword evidence="3" id="KW-1003">Cell membrane</keyword>
<keyword evidence="4" id="KW-1133">Transmembrane helix</keyword>
<evidence type="ECO:0000313" key="5">
    <source>
        <dbReference type="EMBL" id="SVE20664.1"/>
    </source>
</evidence>
<dbReference type="InterPro" id="IPR001626">
    <property type="entry name" value="ABC_TroCD"/>
</dbReference>
<organism evidence="5">
    <name type="scientific">marine metagenome</name>
    <dbReference type="NCBI Taxonomy" id="408172"/>
    <lineage>
        <taxon>unclassified sequences</taxon>
        <taxon>metagenomes</taxon>
        <taxon>ecological metagenomes</taxon>
    </lineage>
</organism>
<proteinExistence type="predicted"/>
<name>A0A383BL99_9ZZZZ</name>
<dbReference type="PANTHER" id="PTHR30477">
    <property type="entry name" value="ABC-TRANSPORTER METAL-BINDING PROTEIN"/>
    <property type="match status" value="1"/>
</dbReference>
<dbReference type="AlphaFoldDB" id="A0A383BL99"/>
<evidence type="ECO:0008006" key="6">
    <source>
        <dbReference type="Google" id="ProtNLM"/>
    </source>
</evidence>
<protein>
    <recommendedName>
        <fullName evidence="6">ABC-3 protein</fullName>
    </recommendedName>
</protein>
<reference evidence="5" key="1">
    <citation type="submission" date="2018-05" db="EMBL/GenBank/DDBJ databases">
        <authorList>
            <person name="Lanie J.A."/>
            <person name="Ng W.-L."/>
            <person name="Kazmierczak K.M."/>
            <person name="Andrzejewski T.M."/>
            <person name="Davidsen T.M."/>
            <person name="Wayne K.J."/>
            <person name="Tettelin H."/>
            <person name="Glass J.I."/>
            <person name="Rusch D."/>
            <person name="Podicherti R."/>
            <person name="Tsui H.-C.T."/>
            <person name="Winkler M.E."/>
        </authorList>
    </citation>
    <scope>NUCLEOTIDE SEQUENCE</scope>
</reference>
<feature type="transmembrane region" description="Helical" evidence="4">
    <location>
        <begin position="61"/>
        <end position="78"/>
    </location>
</feature>
<comment type="subcellular location">
    <subcellularLocation>
        <location evidence="1">Cell membrane</location>
        <topology evidence="1">Multi-pass membrane protein</topology>
    </subcellularLocation>
</comment>
<feature type="transmembrane region" description="Helical" evidence="4">
    <location>
        <begin position="12"/>
        <end position="31"/>
    </location>
</feature>
<feature type="transmembrane region" description="Helical" evidence="4">
    <location>
        <begin position="36"/>
        <end position="55"/>
    </location>
</feature>
<dbReference type="GO" id="GO:0055085">
    <property type="term" value="P:transmembrane transport"/>
    <property type="evidence" value="ECO:0007669"/>
    <property type="project" value="InterPro"/>
</dbReference>
<feature type="non-terminal residue" evidence="5">
    <location>
        <position position="79"/>
    </location>
</feature>
<evidence type="ECO:0000256" key="4">
    <source>
        <dbReference type="SAM" id="Phobius"/>
    </source>
</evidence>
<dbReference type="GO" id="GO:0043190">
    <property type="term" value="C:ATP-binding cassette (ABC) transporter complex"/>
    <property type="evidence" value="ECO:0007669"/>
    <property type="project" value="InterPro"/>
</dbReference>
<keyword evidence="4" id="KW-0812">Transmembrane</keyword>
<dbReference type="Pfam" id="PF00950">
    <property type="entry name" value="ABC-3"/>
    <property type="match status" value="1"/>
</dbReference>
<evidence type="ECO:0000256" key="1">
    <source>
        <dbReference type="ARBA" id="ARBA00004651"/>
    </source>
</evidence>
<accession>A0A383BL99</accession>
<dbReference type="GO" id="GO:0010043">
    <property type="term" value="P:response to zinc ion"/>
    <property type="evidence" value="ECO:0007669"/>
    <property type="project" value="TreeGrafter"/>
</dbReference>
<gene>
    <name evidence="5" type="ORF">METZ01_LOCUS473518</name>
</gene>
<keyword evidence="2" id="KW-0813">Transport</keyword>
<evidence type="ECO:0000256" key="3">
    <source>
        <dbReference type="ARBA" id="ARBA00022475"/>
    </source>
</evidence>
<sequence length="79" mass="7905">MTLADANVRFVLFGSLLIGATGGLLGSFAVLRQRSLVGDALAHAALPGVALAYLWTGSKALPVLLAGATVSGVLGVLLM</sequence>